<evidence type="ECO:0000256" key="2">
    <source>
        <dbReference type="ARBA" id="ARBA00022475"/>
    </source>
</evidence>
<dbReference type="InterPro" id="IPR000276">
    <property type="entry name" value="GPCR_Rhodpsn"/>
</dbReference>
<dbReference type="Proteomes" id="UP001249851">
    <property type="component" value="Unassembled WGS sequence"/>
</dbReference>
<evidence type="ECO:0000256" key="11">
    <source>
        <dbReference type="SAM" id="Phobius"/>
    </source>
</evidence>
<feature type="transmembrane region" description="Helical" evidence="11">
    <location>
        <begin position="42"/>
        <end position="64"/>
    </location>
</feature>
<name>A0AAD9QWL0_ACRCE</name>
<comment type="caution">
    <text evidence="13">The sequence shown here is derived from an EMBL/GenBank/DDBJ whole genome shotgun (WGS) entry which is preliminary data.</text>
</comment>
<feature type="domain" description="G-protein coupled receptors family 1 profile" evidence="12">
    <location>
        <begin position="22"/>
        <end position="257"/>
    </location>
</feature>
<feature type="transmembrane region" description="Helical" evidence="11">
    <location>
        <begin position="84"/>
        <end position="104"/>
    </location>
</feature>
<proteinExistence type="predicted"/>
<reference evidence="13" key="2">
    <citation type="journal article" date="2023" name="Science">
        <title>Genomic signatures of disease resistance in endangered staghorn corals.</title>
        <authorList>
            <person name="Vollmer S.V."/>
            <person name="Selwyn J.D."/>
            <person name="Despard B.A."/>
            <person name="Roesel C.L."/>
        </authorList>
    </citation>
    <scope>NUCLEOTIDE SEQUENCE</scope>
    <source>
        <strain evidence="13">K2</strain>
    </source>
</reference>
<dbReference type="PRINTS" id="PR00237">
    <property type="entry name" value="GPCRRHODOPSN"/>
</dbReference>
<keyword evidence="6 11" id="KW-0472">Membrane</keyword>
<evidence type="ECO:0000256" key="8">
    <source>
        <dbReference type="ARBA" id="ARBA00023180"/>
    </source>
</evidence>
<gene>
    <name evidence="13" type="ORF">P5673_006780</name>
</gene>
<dbReference type="AlphaFoldDB" id="A0AAD9QWL0"/>
<dbReference type="PANTHER" id="PTHR24246">
    <property type="entry name" value="OLFACTORY RECEPTOR AND ADENOSINE RECEPTOR"/>
    <property type="match status" value="1"/>
</dbReference>
<feature type="transmembrane region" description="Helical" evidence="11">
    <location>
        <begin position="6"/>
        <end position="30"/>
    </location>
</feature>
<dbReference type="EMBL" id="JARQWQ010000011">
    <property type="protein sequence ID" value="KAK2568766.1"/>
    <property type="molecule type" value="Genomic_DNA"/>
</dbReference>
<feature type="transmembrane region" description="Helical" evidence="11">
    <location>
        <begin position="124"/>
        <end position="140"/>
    </location>
</feature>
<evidence type="ECO:0000256" key="7">
    <source>
        <dbReference type="ARBA" id="ARBA00023170"/>
    </source>
</evidence>
<dbReference type="SMART" id="SM01381">
    <property type="entry name" value="7TM_GPCR_Srsx"/>
    <property type="match status" value="1"/>
</dbReference>
<evidence type="ECO:0000259" key="12">
    <source>
        <dbReference type="PROSITE" id="PS50262"/>
    </source>
</evidence>
<evidence type="ECO:0000256" key="4">
    <source>
        <dbReference type="ARBA" id="ARBA00022989"/>
    </source>
</evidence>
<keyword evidence="5" id="KW-0297">G-protein coupled receptor</keyword>
<dbReference type="GO" id="GO:0005886">
    <property type="term" value="C:plasma membrane"/>
    <property type="evidence" value="ECO:0007669"/>
    <property type="project" value="UniProtKB-SubCell"/>
</dbReference>
<keyword evidence="3 11" id="KW-0812">Transmembrane</keyword>
<feature type="transmembrane region" description="Helical" evidence="11">
    <location>
        <begin position="201"/>
        <end position="225"/>
    </location>
</feature>
<protein>
    <submittedName>
        <fullName evidence="13">Histamine H2 receptor</fullName>
    </submittedName>
</protein>
<sequence length="351" mass="39700">MNHLIIPWAVAYSVVALVVLLGNGLVIVSFWKNTFLRTHTNYFIVSLAATDCFVGIISIPWWIVVTFAGQMQEEKWYALLHNTWVMFDILGGVGSILHLVALSWDRLCAVVWPLRHRIYTGKRYLFTLALIWTVAIPVAICSKPGMKLAPKAYNLSVIILCFFIPLFIVCITQAIVLISLHLSNIHITYKLRRNLCNEVRVAKTVFLMIAFFMIGWLPFFTLSLISFVKPQISPTWQAICAVKFLQYSNSAINPVLYAHKFPQFRRAFAALLCPCRVARERARTVGNSFRTAVSSFSSSIIHRKGNQQPFTSQVDSPISLKSSRRSTLNAEDFDPSGAGEILLSKISPRHY</sequence>
<keyword evidence="8" id="KW-0325">Glycoprotein</keyword>
<keyword evidence="9" id="KW-0807">Transducer</keyword>
<evidence type="ECO:0000256" key="3">
    <source>
        <dbReference type="ARBA" id="ARBA00022692"/>
    </source>
</evidence>
<dbReference type="Gene3D" id="1.20.1070.10">
    <property type="entry name" value="Rhodopsin 7-helix transmembrane proteins"/>
    <property type="match status" value="1"/>
</dbReference>
<keyword evidence="2" id="KW-1003">Cell membrane</keyword>
<comment type="subcellular location">
    <subcellularLocation>
        <location evidence="1">Cell membrane</location>
        <topology evidence="1">Multi-pass membrane protein</topology>
    </subcellularLocation>
</comment>
<keyword evidence="14" id="KW-1185">Reference proteome</keyword>
<keyword evidence="7 13" id="KW-0675">Receptor</keyword>
<dbReference type="PANTHER" id="PTHR24246:SF27">
    <property type="entry name" value="ADENOSINE RECEPTOR, ISOFORM A"/>
    <property type="match status" value="1"/>
</dbReference>
<dbReference type="InterPro" id="IPR017452">
    <property type="entry name" value="GPCR_Rhodpsn_7TM"/>
</dbReference>
<reference evidence="13" key="1">
    <citation type="journal article" date="2023" name="G3 (Bethesda)">
        <title>Whole genome assembly and annotation of the endangered Caribbean coral Acropora cervicornis.</title>
        <authorList>
            <person name="Selwyn J.D."/>
            <person name="Vollmer S.V."/>
        </authorList>
    </citation>
    <scope>NUCLEOTIDE SEQUENCE</scope>
    <source>
        <strain evidence="13">K2</strain>
    </source>
</reference>
<evidence type="ECO:0000256" key="9">
    <source>
        <dbReference type="ARBA" id="ARBA00023224"/>
    </source>
</evidence>
<dbReference type="Pfam" id="PF00001">
    <property type="entry name" value="7tm_1"/>
    <property type="match status" value="2"/>
</dbReference>
<evidence type="ECO:0000256" key="10">
    <source>
        <dbReference type="SAM" id="MobiDB-lite"/>
    </source>
</evidence>
<keyword evidence="4 11" id="KW-1133">Transmembrane helix</keyword>
<feature type="transmembrane region" description="Helical" evidence="11">
    <location>
        <begin position="152"/>
        <end position="180"/>
    </location>
</feature>
<evidence type="ECO:0000313" key="14">
    <source>
        <dbReference type="Proteomes" id="UP001249851"/>
    </source>
</evidence>
<accession>A0AAD9QWL0</accession>
<evidence type="ECO:0000256" key="5">
    <source>
        <dbReference type="ARBA" id="ARBA00023040"/>
    </source>
</evidence>
<feature type="compositionally biased region" description="Polar residues" evidence="10">
    <location>
        <begin position="306"/>
        <end position="329"/>
    </location>
</feature>
<dbReference type="GO" id="GO:0004930">
    <property type="term" value="F:G protein-coupled receptor activity"/>
    <property type="evidence" value="ECO:0007669"/>
    <property type="project" value="UniProtKB-KW"/>
</dbReference>
<organism evidence="13 14">
    <name type="scientific">Acropora cervicornis</name>
    <name type="common">Staghorn coral</name>
    <dbReference type="NCBI Taxonomy" id="6130"/>
    <lineage>
        <taxon>Eukaryota</taxon>
        <taxon>Metazoa</taxon>
        <taxon>Cnidaria</taxon>
        <taxon>Anthozoa</taxon>
        <taxon>Hexacorallia</taxon>
        <taxon>Scleractinia</taxon>
        <taxon>Astrocoeniina</taxon>
        <taxon>Acroporidae</taxon>
        <taxon>Acropora</taxon>
    </lineage>
</organism>
<evidence type="ECO:0000313" key="13">
    <source>
        <dbReference type="EMBL" id="KAK2568766.1"/>
    </source>
</evidence>
<evidence type="ECO:0000256" key="1">
    <source>
        <dbReference type="ARBA" id="ARBA00004651"/>
    </source>
</evidence>
<dbReference type="SUPFAM" id="SSF81321">
    <property type="entry name" value="Family A G protein-coupled receptor-like"/>
    <property type="match status" value="1"/>
</dbReference>
<dbReference type="PROSITE" id="PS50262">
    <property type="entry name" value="G_PROTEIN_RECEP_F1_2"/>
    <property type="match status" value="1"/>
</dbReference>
<feature type="region of interest" description="Disordered" evidence="10">
    <location>
        <begin position="306"/>
        <end position="333"/>
    </location>
</feature>
<evidence type="ECO:0000256" key="6">
    <source>
        <dbReference type="ARBA" id="ARBA00023136"/>
    </source>
</evidence>